<evidence type="ECO:0000256" key="2">
    <source>
        <dbReference type="ARBA" id="ARBA00016807"/>
    </source>
</evidence>
<organism evidence="8 9">
    <name type="scientific">Callosobruchus maculatus</name>
    <name type="common">Southern cowpea weevil</name>
    <name type="synonym">Pulse bruchid</name>
    <dbReference type="NCBI Taxonomy" id="64391"/>
    <lineage>
        <taxon>Eukaryota</taxon>
        <taxon>Metazoa</taxon>
        <taxon>Ecdysozoa</taxon>
        <taxon>Arthropoda</taxon>
        <taxon>Hexapoda</taxon>
        <taxon>Insecta</taxon>
        <taxon>Pterygota</taxon>
        <taxon>Neoptera</taxon>
        <taxon>Endopterygota</taxon>
        <taxon>Coleoptera</taxon>
        <taxon>Polyphaga</taxon>
        <taxon>Cucujiformia</taxon>
        <taxon>Chrysomeloidea</taxon>
        <taxon>Chrysomelidae</taxon>
        <taxon>Bruchinae</taxon>
        <taxon>Bruchini</taxon>
        <taxon>Callosobruchus</taxon>
    </lineage>
</organism>
<keyword evidence="3" id="KW-0805">Transcription regulation</keyword>
<comment type="subunit">
    <text evidence="1">Self-associates forming complexes of several hundred monomers.</text>
</comment>
<feature type="coiled-coil region" evidence="6">
    <location>
        <begin position="212"/>
        <end position="239"/>
    </location>
</feature>
<reference evidence="8 9" key="1">
    <citation type="submission" date="2019-01" db="EMBL/GenBank/DDBJ databases">
        <authorList>
            <person name="Sayadi A."/>
        </authorList>
    </citation>
    <scope>NUCLEOTIDE SEQUENCE [LARGE SCALE GENOMIC DNA]</scope>
</reference>
<feature type="non-terminal residue" evidence="8">
    <location>
        <position position="1"/>
    </location>
</feature>
<sequence length="257" mass="30609">VFPIESSLYSYFSKLFALRDFFFVFFPTSFGHNVVKMSIPYTWEDKQLLTSILKRHQIVEDRRVDAHTNQLKNEAWEAITEEYNAGRTEHQRTVIQLKRCWDKMKRKRKEEKQKEKIERLISETGDRPTADLYKSRVNEVQDEVSLYDSDGVFSVKTEEETYLVNGTKNDSLSGLRNYADEMVYLPPQERPNTDSLSKNLIENAILERQHLIQLHQIRTEEAEERREEARIRKIIAETELLIKQEELKMIRQKQIHN</sequence>
<evidence type="ECO:0000256" key="5">
    <source>
        <dbReference type="ARBA" id="ARBA00025466"/>
    </source>
</evidence>
<evidence type="ECO:0000256" key="4">
    <source>
        <dbReference type="ARBA" id="ARBA00023163"/>
    </source>
</evidence>
<feature type="domain" description="Myb/SANT-like DNA-binding" evidence="7">
    <location>
        <begin position="44"/>
        <end position="113"/>
    </location>
</feature>
<dbReference type="InterPro" id="IPR028002">
    <property type="entry name" value="Myb_DNA-bind_5"/>
</dbReference>
<evidence type="ECO:0000313" key="9">
    <source>
        <dbReference type="Proteomes" id="UP000410492"/>
    </source>
</evidence>
<dbReference type="EMBL" id="CAACVG010007505">
    <property type="protein sequence ID" value="VEN45802.1"/>
    <property type="molecule type" value="Genomic_DNA"/>
</dbReference>
<dbReference type="Pfam" id="PF13873">
    <property type="entry name" value="Myb_DNA-bind_5"/>
    <property type="match status" value="1"/>
</dbReference>
<evidence type="ECO:0000256" key="3">
    <source>
        <dbReference type="ARBA" id="ARBA00023015"/>
    </source>
</evidence>
<protein>
    <recommendedName>
        <fullName evidence="2">Regulatory protein zeste</fullName>
    </recommendedName>
</protein>
<evidence type="ECO:0000256" key="6">
    <source>
        <dbReference type="SAM" id="Coils"/>
    </source>
</evidence>
<evidence type="ECO:0000256" key="1">
    <source>
        <dbReference type="ARBA" id="ARBA00011764"/>
    </source>
</evidence>
<dbReference type="AlphaFoldDB" id="A0A653CCW9"/>
<proteinExistence type="predicted"/>
<accession>A0A653CCW9</accession>
<keyword evidence="4" id="KW-0804">Transcription</keyword>
<gene>
    <name evidence="8" type="ORF">CALMAC_LOCUS8130</name>
</gene>
<name>A0A653CCW9_CALMS</name>
<comment type="function">
    <text evidence="5">Involved in transvection phenomena (= synapsis-dependent gene expression), where the synaptic pairing of chromosomes carrying genes with which zeste interacts influences the expression of these genes. Zeste binds to DNA and stimulates transcription from a nearby promoter.</text>
</comment>
<keyword evidence="6" id="KW-0175">Coiled coil</keyword>
<evidence type="ECO:0000259" key="7">
    <source>
        <dbReference type="Pfam" id="PF13873"/>
    </source>
</evidence>
<keyword evidence="9" id="KW-1185">Reference proteome</keyword>
<dbReference type="OrthoDB" id="6769707at2759"/>
<dbReference type="Proteomes" id="UP000410492">
    <property type="component" value="Unassembled WGS sequence"/>
</dbReference>
<evidence type="ECO:0000313" key="8">
    <source>
        <dbReference type="EMBL" id="VEN45802.1"/>
    </source>
</evidence>